<reference evidence="7" key="1">
    <citation type="journal article" date="2014" name="Proc. Natl. Acad. Sci. U.S.A.">
        <title>Extensive sampling of basidiomycete genomes demonstrates inadequacy of the white-rot/brown-rot paradigm for wood decay fungi.</title>
        <authorList>
            <person name="Riley R."/>
            <person name="Salamov A.A."/>
            <person name="Brown D.W."/>
            <person name="Nagy L.G."/>
            <person name="Floudas D."/>
            <person name="Held B.W."/>
            <person name="Levasseur A."/>
            <person name="Lombard V."/>
            <person name="Morin E."/>
            <person name="Otillar R."/>
            <person name="Lindquist E.A."/>
            <person name="Sun H."/>
            <person name="LaButti K.M."/>
            <person name="Schmutz J."/>
            <person name="Jabbour D."/>
            <person name="Luo H."/>
            <person name="Baker S.E."/>
            <person name="Pisabarro A.G."/>
            <person name="Walton J.D."/>
            <person name="Blanchette R.A."/>
            <person name="Henrissat B."/>
            <person name="Martin F."/>
            <person name="Cullen D."/>
            <person name="Hibbett D.S."/>
            <person name="Grigoriev I.V."/>
        </authorList>
    </citation>
    <scope>NUCLEOTIDE SEQUENCE [LARGE SCALE GENOMIC DNA]</scope>
    <source>
        <strain evidence="7">FD-172 SS1</strain>
    </source>
</reference>
<evidence type="ECO:0000313" key="6">
    <source>
        <dbReference type="EMBL" id="KDQ13863.1"/>
    </source>
</evidence>
<evidence type="ECO:0000313" key="7">
    <source>
        <dbReference type="Proteomes" id="UP000027195"/>
    </source>
</evidence>
<dbReference type="PROSITE" id="PS00518">
    <property type="entry name" value="ZF_RING_1"/>
    <property type="match status" value="1"/>
</dbReference>
<keyword evidence="3" id="KW-0862">Zinc</keyword>
<protein>
    <recommendedName>
        <fullName evidence="5">RING-type domain-containing protein</fullName>
    </recommendedName>
</protein>
<accession>A0A067MDQ0</accession>
<dbReference type="InterPro" id="IPR018957">
    <property type="entry name" value="Znf_C3HC4_RING-type"/>
</dbReference>
<dbReference type="InterPro" id="IPR001841">
    <property type="entry name" value="Znf_RING"/>
</dbReference>
<evidence type="ECO:0000259" key="5">
    <source>
        <dbReference type="PROSITE" id="PS50089"/>
    </source>
</evidence>
<dbReference type="Gene3D" id="3.30.40.10">
    <property type="entry name" value="Zinc/RING finger domain, C3HC4 (zinc finger)"/>
    <property type="match status" value="1"/>
</dbReference>
<feature type="domain" description="RING-type" evidence="5">
    <location>
        <begin position="109"/>
        <end position="137"/>
    </location>
</feature>
<dbReference type="InterPro" id="IPR013083">
    <property type="entry name" value="Znf_RING/FYVE/PHD"/>
</dbReference>
<keyword evidence="1" id="KW-0479">Metal-binding</keyword>
<proteinExistence type="predicted"/>
<dbReference type="CDD" id="cd16449">
    <property type="entry name" value="RING-HC"/>
    <property type="match status" value="1"/>
</dbReference>
<dbReference type="PROSITE" id="PS50089">
    <property type="entry name" value="ZF_RING_2"/>
    <property type="match status" value="1"/>
</dbReference>
<evidence type="ECO:0000256" key="2">
    <source>
        <dbReference type="ARBA" id="ARBA00022771"/>
    </source>
</evidence>
<dbReference type="InParanoid" id="A0A067MDQ0"/>
<keyword evidence="2 4" id="KW-0863">Zinc-finger</keyword>
<name>A0A067MDQ0_BOTB1</name>
<evidence type="ECO:0000256" key="1">
    <source>
        <dbReference type="ARBA" id="ARBA00022723"/>
    </source>
</evidence>
<dbReference type="SUPFAM" id="SSF57850">
    <property type="entry name" value="RING/U-box"/>
    <property type="match status" value="1"/>
</dbReference>
<dbReference type="AlphaFoldDB" id="A0A067MDQ0"/>
<gene>
    <name evidence="6" type="ORF">BOTBODRAFT_362579</name>
</gene>
<dbReference type="HOGENOM" id="CLU_1283068_0_0_1"/>
<dbReference type="Pfam" id="PF00097">
    <property type="entry name" value="zf-C3HC4"/>
    <property type="match status" value="1"/>
</dbReference>
<dbReference type="OrthoDB" id="6105938at2759"/>
<dbReference type="EMBL" id="KL198041">
    <property type="protein sequence ID" value="KDQ13863.1"/>
    <property type="molecule type" value="Genomic_DNA"/>
</dbReference>
<keyword evidence="7" id="KW-1185">Reference proteome</keyword>
<evidence type="ECO:0000256" key="4">
    <source>
        <dbReference type="PROSITE-ProRule" id="PRU00175"/>
    </source>
</evidence>
<organism evidence="6 7">
    <name type="scientific">Botryobasidium botryosum (strain FD-172 SS1)</name>
    <dbReference type="NCBI Taxonomy" id="930990"/>
    <lineage>
        <taxon>Eukaryota</taxon>
        <taxon>Fungi</taxon>
        <taxon>Dikarya</taxon>
        <taxon>Basidiomycota</taxon>
        <taxon>Agaricomycotina</taxon>
        <taxon>Agaricomycetes</taxon>
        <taxon>Cantharellales</taxon>
        <taxon>Botryobasidiaceae</taxon>
        <taxon>Botryobasidium</taxon>
    </lineage>
</organism>
<dbReference type="GO" id="GO:0008270">
    <property type="term" value="F:zinc ion binding"/>
    <property type="evidence" value="ECO:0007669"/>
    <property type="project" value="UniProtKB-KW"/>
</dbReference>
<dbReference type="InterPro" id="IPR017907">
    <property type="entry name" value="Znf_RING_CS"/>
</dbReference>
<dbReference type="SMART" id="SM00184">
    <property type="entry name" value="RING"/>
    <property type="match status" value="1"/>
</dbReference>
<dbReference type="Proteomes" id="UP000027195">
    <property type="component" value="Unassembled WGS sequence"/>
</dbReference>
<evidence type="ECO:0000256" key="3">
    <source>
        <dbReference type="ARBA" id="ARBA00022833"/>
    </source>
</evidence>
<sequence length="215" mass="24857">MLPELPNRLLHAIKTFIRPQDTSNDLIQRVCRREAASPSYLRGEGPLDFPPMEIDPVEYQIQRIRIAQFRLTALEMPSITPEMRAVANYVRQIEEKVKHKLDLSKHVECPICCDPLLDPYTVSPCGHVVCFMCLRRWFNAFLTDIPAAHRAQPYHYEEDANEDIERICKVKMMDENGKLYWGGFFLEDMDKCEQCGSPALEGHCLGYQLPRASRS</sequence>